<feature type="region of interest" description="Disordered" evidence="2">
    <location>
        <begin position="271"/>
        <end position="342"/>
    </location>
</feature>
<organism evidence="3 4">
    <name type="scientific">Arachis hypogaea</name>
    <name type="common">Peanut</name>
    <dbReference type="NCBI Taxonomy" id="3818"/>
    <lineage>
        <taxon>Eukaryota</taxon>
        <taxon>Viridiplantae</taxon>
        <taxon>Streptophyta</taxon>
        <taxon>Embryophyta</taxon>
        <taxon>Tracheophyta</taxon>
        <taxon>Spermatophyta</taxon>
        <taxon>Magnoliopsida</taxon>
        <taxon>eudicotyledons</taxon>
        <taxon>Gunneridae</taxon>
        <taxon>Pentapetalae</taxon>
        <taxon>rosids</taxon>
        <taxon>fabids</taxon>
        <taxon>Fabales</taxon>
        <taxon>Fabaceae</taxon>
        <taxon>Papilionoideae</taxon>
        <taxon>50 kb inversion clade</taxon>
        <taxon>dalbergioids sensu lato</taxon>
        <taxon>Dalbergieae</taxon>
        <taxon>Pterocarpus clade</taxon>
        <taxon>Arachis</taxon>
    </lineage>
</organism>
<dbReference type="Gramene" id="arahy.Tifrunner.gnm2.ann2.Ah20g496300.1">
    <property type="protein sequence ID" value="arahy.Tifrunner.gnm2.ann2.Ah20g496300.1-CDS-1"/>
    <property type="gene ID" value="arahy.Tifrunner.gnm2.ann2.Ah20g496300"/>
</dbReference>
<evidence type="ECO:0000256" key="2">
    <source>
        <dbReference type="SAM" id="MobiDB-lite"/>
    </source>
</evidence>
<evidence type="ECO:0000313" key="4">
    <source>
        <dbReference type="Proteomes" id="UP000289738"/>
    </source>
</evidence>
<feature type="region of interest" description="Disordered" evidence="2">
    <location>
        <begin position="397"/>
        <end position="452"/>
    </location>
</feature>
<dbReference type="AlphaFoldDB" id="A0A444XA86"/>
<dbReference type="SMR" id="A0A444XA86"/>
<dbReference type="EMBL" id="SDMP01000020">
    <property type="protein sequence ID" value="RYQ86571.1"/>
    <property type="molecule type" value="Genomic_DNA"/>
</dbReference>
<feature type="region of interest" description="Disordered" evidence="2">
    <location>
        <begin position="43"/>
        <end position="83"/>
    </location>
</feature>
<protein>
    <submittedName>
        <fullName evidence="3">Uncharacterized protein</fullName>
    </submittedName>
</protein>
<dbReference type="STRING" id="3818.A0A444XA86"/>
<name>A0A444XA86_ARAHY</name>
<proteinExistence type="predicted"/>
<evidence type="ECO:0000313" key="3">
    <source>
        <dbReference type="EMBL" id="RYQ86571.1"/>
    </source>
</evidence>
<comment type="caution">
    <text evidence="3">The sequence shown here is derived from an EMBL/GenBank/DDBJ whole genome shotgun (WGS) entry which is preliminary data.</text>
</comment>
<evidence type="ECO:0000256" key="1">
    <source>
        <dbReference type="SAM" id="Coils"/>
    </source>
</evidence>
<gene>
    <name evidence="3" type="ORF">Ahy_B10g106235</name>
</gene>
<dbReference type="OrthoDB" id="1932658at2759"/>
<feature type="compositionally biased region" description="Basic and acidic residues" evidence="2">
    <location>
        <begin position="397"/>
        <end position="410"/>
    </location>
</feature>
<feature type="compositionally biased region" description="Basic and acidic residues" evidence="2">
    <location>
        <begin position="304"/>
        <end position="322"/>
    </location>
</feature>
<feature type="compositionally biased region" description="Acidic residues" evidence="2">
    <location>
        <begin position="419"/>
        <end position="438"/>
    </location>
</feature>
<sequence length="452" mass="49894">MSILQYPETATNTELQVWNNAAFDGKEFEGFSFPVKASWSSIHSTDSLRSDSTKENLSPAALNSSPVPAKNKNNKGFDEPEDERKIDLEIRQIEDQIKRLTSKLESLRLQKAAAAKTVERRGRIVPAKFMELKQSSQSSAVKIIEETPKTKVTMAAPATRRGMSLGPAEIFAGGGRFSSIRPGKANIANATTAVPATQNRRKSCFWKLDGVDEVKAVSERKKTLSLSPKSKRIGGRFDSVQGSKQAATVTLGTRKSGAVAALVQPRKLFKEGEKSVPNKKAVKPGRMVASRYNNNNGGNSVGVDARKRSLPENDKDNDGGKRWDKRRASSLRGSGQGSEVRVKKRWEIPAQVVMCKKKNENEEVEVQEEKEERNNAGVSGVLLRKIRTLRYLNESPRDSGAAKRVADLNGKRSYFCPDGDNDDGDEDNHEMEEDEEESVCQVLSFDDDDDGC</sequence>
<dbReference type="PANTHER" id="PTHR36386">
    <property type="entry name" value="OS06G0683900 PROTEIN"/>
    <property type="match status" value="1"/>
</dbReference>
<feature type="coiled-coil region" evidence="1">
    <location>
        <begin position="83"/>
        <end position="117"/>
    </location>
</feature>
<dbReference type="PANTHER" id="PTHR36386:SF1">
    <property type="entry name" value="OS06G0683900 PROTEIN"/>
    <property type="match status" value="1"/>
</dbReference>
<accession>A0A444XA86</accession>
<keyword evidence="4" id="KW-1185">Reference proteome</keyword>
<dbReference type="Proteomes" id="UP000289738">
    <property type="component" value="Chromosome B10"/>
</dbReference>
<reference evidence="3 4" key="1">
    <citation type="submission" date="2019-01" db="EMBL/GenBank/DDBJ databases">
        <title>Sequencing of cultivated peanut Arachis hypogaea provides insights into genome evolution and oil improvement.</title>
        <authorList>
            <person name="Chen X."/>
        </authorList>
    </citation>
    <scope>NUCLEOTIDE SEQUENCE [LARGE SCALE GENOMIC DNA]</scope>
    <source>
        <strain evidence="4">cv. Fuhuasheng</strain>
        <tissue evidence="3">Leaves</tissue>
    </source>
</reference>
<keyword evidence="1" id="KW-0175">Coiled coil</keyword>